<dbReference type="AlphaFoldDB" id="G9WGG2"/>
<organism evidence="4 5">
    <name type="scientific">Oenococcus kitaharae DSM 17330</name>
    <dbReference type="NCBI Taxonomy" id="1045004"/>
    <lineage>
        <taxon>Bacteria</taxon>
        <taxon>Bacillati</taxon>
        <taxon>Bacillota</taxon>
        <taxon>Bacilli</taxon>
        <taxon>Lactobacillales</taxon>
        <taxon>Lactobacillaceae</taxon>
        <taxon>Oenococcus</taxon>
    </lineage>
</organism>
<dbReference type="CDD" id="cd04194">
    <property type="entry name" value="GT8_A4GalT_like"/>
    <property type="match status" value="1"/>
</dbReference>
<dbReference type="Proteomes" id="UP000004959">
    <property type="component" value="Chromosome"/>
</dbReference>
<gene>
    <name evidence="4" type="ORF">OKIT_1714</name>
</gene>
<keyword evidence="2 4" id="KW-0808">Transferase</keyword>
<dbReference type="eggNOG" id="COG1442">
    <property type="taxonomic scope" value="Bacteria"/>
</dbReference>
<comment type="caution">
    <text evidence="4">The sequence shown here is derived from an EMBL/GenBank/DDBJ whole genome shotgun (WGS) entry which is preliminary data.</text>
</comment>
<keyword evidence="3" id="KW-0479">Metal-binding</keyword>
<dbReference type="PANTHER" id="PTHR13778:SF47">
    <property type="entry name" value="LIPOPOLYSACCHARIDE 1,3-GALACTOSYLTRANSFERASE"/>
    <property type="match status" value="1"/>
</dbReference>
<keyword evidence="1" id="KW-0328">Glycosyltransferase</keyword>
<dbReference type="InterPro" id="IPR029044">
    <property type="entry name" value="Nucleotide-diphossugar_trans"/>
</dbReference>
<evidence type="ECO:0000256" key="1">
    <source>
        <dbReference type="ARBA" id="ARBA00022676"/>
    </source>
</evidence>
<reference evidence="4 5" key="1">
    <citation type="journal article" date="2012" name="PLoS ONE">
        <title>Functional divergence in the genus oenococcus as predicted by genome sequencing of the newly-described species, Oenococcus kitaharae.</title>
        <authorList>
            <person name="Borneman A.R."/>
            <person name="McCarthy J.M."/>
            <person name="Chambers P.J."/>
            <person name="Bartowsky E.J."/>
        </authorList>
    </citation>
    <scope>NUCLEOTIDE SEQUENCE [LARGE SCALE GENOMIC DNA]</scope>
    <source>
        <strain evidence="5">DSM17330</strain>
    </source>
</reference>
<sequence length="282" mass="32772">MNLLFSITDNYIHQLETTLFSIKCNNTEQQFDVYVLLANTENSDNLINLKIFCRKLGMILHLIQVPSSAFAAAPKSSRYPQTIYYRLIAQNFLPKQIDRILYLDCDLLCLNPFKDFYESAFQDNLYTAASHTENIKIGRTFNKIRLGNYDVDNYFNSGVLLMNLKLIRQQVNLADIYHYIDSKSLQLFLPDQDILNALYGDKIKAVADVLYNYDTRYFSAYKLLNGGTTDLDWVVQNTVFLHFCGQGKPWHKSYSGKFAALYKYYQWLVQRDVLAFPNPVTD</sequence>
<dbReference type="STRING" id="336988.NT96_02220"/>
<name>G9WGG2_9LACO</name>
<dbReference type="HOGENOM" id="CLU_050833_0_5_9"/>
<dbReference type="PANTHER" id="PTHR13778">
    <property type="entry name" value="GLYCOSYLTRANSFERASE 8 DOMAIN-CONTAINING PROTEIN"/>
    <property type="match status" value="1"/>
</dbReference>
<evidence type="ECO:0000313" key="4">
    <source>
        <dbReference type="EMBL" id="EHN59789.1"/>
    </source>
</evidence>
<dbReference type="OrthoDB" id="5672604at2"/>
<dbReference type="EMBL" id="AFVZ01000001">
    <property type="protein sequence ID" value="EHN59789.1"/>
    <property type="molecule type" value="Genomic_DNA"/>
</dbReference>
<accession>G9WGG2</accession>
<protein>
    <submittedName>
        <fullName evidence="4">Glycosyl transferase</fullName>
    </submittedName>
</protein>
<evidence type="ECO:0000256" key="2">
    <source>
        <dbReference type="ARBA" id="ARBA00022679"/>
    </source>
</evidence>
<dbReference type="GO" id="GO:0016757">
    <property type="term" value="F:glycosyltransferase activity"/>
    <property type="evidence" value="ECO:0007669"/>
    <property type="project" value="UniProtKB-KW"/>
</dbReference>
<dbReference type="InterPro" id="IPR002495">
    <property type="entry name" value="Glyco_trans_8"/>
</dbReference>
<keyword evidence="5" id="KW-1185">Reference proteome</keyword>
<dbReference type="PATRIC" id="fig|1045004.4.peg.1687"/>
<dbReference type="RefSeq" id="WP_007746939.1">
    <property type="nucleotide sequence ID" value="NZ_CM001398.1"/>
</dbReference>
<evidence type="ECO:0000256" key="3">
    <source>
        <dbReference type="ARBA" id="ARBA00022723"/>
    </source>
</evidence>
<proteinExistence type="predicted"/>
<dbReference type="InterPro" id="IPR050748">
    <property type="entry name" value="Glycosyltrans_8_dom-fam"/>
</dbReference>
<dbReference type="Pfam" id="PF01501">
    <property type="entry name" value="Glyco_transf_8"/>
    <property type="match status" value="1"/>
</dbReference>
<dbReference type="SUPFAM" id="SSF53448">
    <property type="entry name" value="Nucleotide-diphospho-sugar transferases"/>
    <property type="match status" value="1"/>
</dbReference>
<evidence type="ECO:0000313" key="5">
    <source>
        <dbReference type="Proteomes" id="UP000004959"/>
    </source>
</evidence>
<dbReference type="GO" id="GO:0046872">
    <property type="term" value="F:metal ion binding"/>
    <property type="evidence" value="ECO:0007669"/>
    <property type="project" value="UniProtKB-KW"/>
</dbReference>
<dbReference type="Gene3D" id="3.90.550.10">
    <property type="entry name" value="Spore Coat Polysaccharide Biosynthesis Protein SpsA, Chain A"/>
    <property type="match status" value="1"/>
</dbReference>